<evidence type="ECO:0000256" key="1">
    <source>
        <dbReference type="ARBA" id="ARBA00004418"/>
    </source>
</evidence>
<dbReference type="PANTHER" id="PTHR30024">
    <property type="entry name" value="ALIPHATIC SULFONATES-BINDING PROTEIN-RELATED"/>
    <property type="match status" value="1"/>
</dbReference>
<dbReference type="Proteomes" id="UP001549320">
    <property type="component" value="Unassembled WGS sequence"/>
</dbReference>
<dbReference type="InterPro" id="IPR015168">
    <property type="entry name" value="SsuA/THI5"/>
</dbReference>
<dbReference type="Gene3D" id="3.40.190.10">
    <property type="entry name" value="Periplasmic binding protein-like II"/>
    <property type="match status" value="2"/>
</dbReference>
<evidence type="ECO:0000259" key="4">
    <source>
        <dbReference type="Pfam" id="PF09084"/>
    </source>
</evidence>
<evidence type="ECO:0000313" key="5">
    <source>
        <dbReference type="EMBL" id="MET4579219.1"/>
    </source>
</evidence>
<comment type="similarity">
    <text evidence="2">Belongs to the bacterial solute-binding protein SsuA/TauA family.</text>
</comment>
<dbReference type="PANTHER" id="PTHR30024:SF47">
    <property type="entry name" value="TAURINE-BINDING PERIPLASMIC PROTEIN"/>
    <property type="match status" value="1"/>
</dbReference>
<evidence type="ECO:0000256" key="3">
    <source>
        <dbReference type="ARBA" id="ARBA00022729"/>
    </source>
</evidence>
<keyword evidence="3" id="KW-0732">Signal</keyword>
<feature type="domain" description="SsuA/THI5-like" evidence="4">
    <location>
        <begin position="48"/>
        <end position="262"/>
    </location>
</feature>
<dbReference type="PROSITE" id="PS51318">
    <property type="entry name" value="TAT"/>
    <property type="match status" value="1"/>
</dbReference>
<dbReference type="EMBL" id="JBEPSH010000008">
    <property type="protein sequence ID" value="MET4579219.1"/>
    <property type="molecule type" value="Genomic_DNA"/>
</dbReference>
<dbReference type="SUPFAM" id="SSF53850">
    <property type="entry name" value="Periplasmic binding protein-like II"/>
    <property type="match status" value="1"/>
</dbReference>
<evidence type="ECO:0000256" key="2">
    <source>
        <dbReference type="ARBA" id="ARBA00010742"/>
    </source>
</evidence>
<protein>
    <submittedName>
        <fullName evidence="5">NitT/TauT family transport system substrate-binding protein</fullName>
    </submittedName>
</protein>
<dbReference type="Pfam" id="PF09084">
    <property type="entry name" value="NMT1"/>
    <property type="match status" value="1"/>
</dbReference>
<organism evidence="5 6">
    <name type="scientific">Ottowia thiooxydans</name>
    <dbReference type="NCBI Taxonomy" id="219182"/>
    <lineage>
        <taxon>Bacteria</taxon>
        <taxon>Pseudomonadati</taxon>
        <taxon>Pseudomonadota</taxon>
        <taxon>Betaproteobacteria</taxon>
        <taxon>Burkholderiales</taxon>
        <taxon>Comamonadaceae</taxon>
        <taxon>Ottowia</taxon>
    </lineage>
</organism>
<dbReference type="RefSeq" id="WP_354447096.1">
    <property type="nucleotide sequence ID" value="NZ_JBEPSH010000008.1"/>
</dbReference>
<dbReference type="InterPro" id="IPR006311">
    <property type="entry name" value="TAT_signal"/>
</dbReference>
<comment type="subcellular location">
    <subcellularLocation>
        <location evidence="1">Periplasm</location>
    </subcellularLocation>
</comment>
<proteinExistence type="inferred from homology"/>
<sequence>MHNLNRRRFTQATLGGILGLGATMPRIVQAQSGLTDVIVAEPVHSTGYLPLYVAMDQGFFAEEKIRLKILTVEGGSGHTNAVLTKQAFAFIGGPEHNAFAKAKGAELRSVVNVVNRGNVYLVARKGAGPKDRNFAAYMKGKRIATQFYGGTPNSITRYLLKDWGLQPTDVQLQEISAAAALSAIKTGNADVAVTTEPMLTRGIREGLWEEPFFNVPKELGDYAYSTLNVRKESVDKEPQLTAAFVRAVVKGLKATYADPAMAATVAKKEFPTMSIEDMKATIDRSFADSMWSKDGKISAGAWDTCSKVVRTANLLKTDIAYADVIDARFVS</sequence>
<name>A0ABV2QDV4_9BURK</name>
<keyword evidence="6" id="KW-1185">Reference proteome</keyword>
<comment type="caution">
    <text evidence="5">The sequence shown here is derived from an EMBL/GenBank/DDBJ whole genome shotgun (WGS) entry which is preliminary data.</text>
</comment>
<evidence type="ECO:0000313" key="6">
    <source>
        <dbReference type="Proteomes" id="UP001549320"/>
    </source>
</evidence>
<accession>A0ABV2QDV4</accession>
<gene>
    <name evidence="5" type="ORF">ABIE13_004342</name>
</gene>
<reference evidence="5 6" key="1">
    <citation type="submission" date="2024-06" db="EMBL/GenBank/DDBJ databases">
        <title>Sorghum-associated microbial communities from plants grown in Nebraska, USA.</title>
        <authorList>
            <person name="Schachtman D."/>
        </authorList>
    </citation>
    <scope>NUCLEOTIDE SEQUENCE [LARGE SCALE GENOMIC DNA]</scope>
    <source>
        <strain evidence="5 6">2709</strain>
    </source>
</reference>